<dbReference type="OrthoDB" id="340259at2759"/>
<evidence type="ECO:0000256" key="1">
    <source>
        <dbReference type="ARBA" id="ARBA00022574"/>
    </source>
</evidence>
<gene>
    <name evidence="6" type="ORF">H4219_003223</name>
</gene>
<keyword evidence="1 4" id="KW-0853">WD repeat</keyword>
<dbReference type="SMART" id="SM00320">
    <property type="entry name" value="WD40"/>
    <property type="match status" value="6"/>
</dbReference>
<evidence type="ECO:0000313" key="6">
    <source>
        <dbReference type="EMBL" id="KAJ1917412.1"/>
    </source>
</evidence>
<evidence type="ECO:0000259" key="5">
    <source>
        <dbReference type="Pfam" id="PF12894"/>
    </source>
</evidence>
<dbReference type="Pfam" id="PF12894">
    <property type="entry name" value="ANAPC4_WD40"/>
    <property type="match status" value="1"/>
</dbReference>
<name>A0A9W7ZZB9_9FUNG</name>
<keyword evidence="7" id="KW-1185">Reference proteome</keyword>
<evidence type="ECO:0000256" key="2">
    <source>
        <dbReference type="ARBA" id="ARBA00022737"/>
    </source>
</evidence>
<dbReference type="InterPro" id="IPR040132">
    <property type="entry name" value="Tex1/THOC3"/>
</dbReference>
<feature type="repeat" description="WD" evidence="4">
    <location>
        <begin position="63"/>
        <end position="105"/>
    </location>
</feature>
<sequence>MDIHKGLQDPKELFKQFKLESMRASSGKPLTVAWNCTGTYLAAGLTNQYIRVWSISSGQTIDLAGHYERVDQVCWNPQDPNILASASADKSIKLWDIRKKQPFASIKTGGQSFSLRWSDDGKYIVTANENHWISIIDYESKSVIKSKRGDITFDVAWDNSGERLFISTSHGDVNVMSWPDYELQHTMKGHTSSCYCISKDASGRYLAVGSADALISIWDLEDYICIRTITDHIHPVTALSFSHDSQFLASNDEEPTIHVSDVDTGELIHKFDIQGQASYLAWHPKKHILAVVGESRYNGVSRPFVQLFKEPKYKDYS</sequence>
<feature type="repeat" description="WD" evidence="4">
    <location>
        <begin position="187"/>
        <end position="228"/>
    </location>
</feature>
<feature type="repeat" description="WD" evidence="4">
    <location>
        <begin position="22"/>
        <end position="63"/>
    </location>
</feature>
<dbReference type="InterPro" id="IPR019775">
    <property type="entry name" value="WD40_repeat_CS"/>
</dbReference>
<dbReference type="AlphaFoldDB" id="A0A9W7ZZB9"/>
<dbReference type="SUPFAM" id="SSF50978">
    <property type="entry name" value="WD40 repeat-like"/>
    <property type="match status" value="1"/>
</dbReference>
<dbReference type="Gene3D" id="2.130.10.10">
    <property type="entry name" value="YVTN repeat-like/Quinoprotein amine dehydrogenase"/>
    <property type="match status" value="2"/>
</dbReference>
<dbReference type="PRINTS" id="PR00320">
    <property type="entry name" value="GPROTEINBRPT"/>
</dbReference>
<dbReference type="InterPro" id="IPR036322">
    <property type="entry name" value="WD40_repeat_dom_sf"/>
</dbReference>
<evidence type="ECO:0000313" key="7">
    <source>
        <dbReference type="Proteomes" id="UP001150538"/>
    </source>
</evidence>
<feature type="domain" description="Anaphase-promoting complex subunit 4-like WD40" evidence="5">
    <location>
        <begin position="234"/>
        <end position="282"/>
    </location>
</feature>
<comment type="caution">
    <text evidence="6">The sequence shown here is derived from an EMBL/GenBank/DDBJ whole genome shotgun (WGS) entry which is preliminary data.</text>
</comment>
<dbReference type="InterPro" id="IPR015943">
    <property type="entry name" value="WD40/YVTN_repeat-like_dom_sf"/>
</dbReference>
<dbReference type="PANTHER" id="PTHR22839:SF0">
    <property type="entry name" value="THO COMPLEX SUBUNIT 3"/>
    <property type="match status" value="1"/>
</dbReference>
<dbReference type="PANTHER" id="PTHR22839">
    <property type="entry name" value="THO COMPLEX SUBUNIT 3 THO3"/>
    <property type="match status" value="1"/>
</dbReference>
<accession>A0A9W7ZZB9</accession>
<dbReference type="InterPro" id="IPR020472">
    <property type="entry name" value="WD40_PAC1"/>
</dbReference>
<dbReference type="PROSITE" id="PS50082">
    <property type="entry name" value="WD_REPEATS_2"/>
    <property type="match status" value="4"/>
</dbReference>
<evidence type="ECO:0000256" key="4">
    <source>
        <dbReference type="PROSITE-ProRule" id="PRU00221"/>
    </source>
</evidence>
<protein>
    <recommendedName>
        <fullName evidence="5">Anaphase-promoting complex subunit 4-like WD40 domain-containing protein</fullName>
    </recommendedName>
</protein>
<dbReference type="Pfam" id="PF00400">
    <property type="entry name" value="WD40"/>
    <property type="match status" value="3"/>
</dbReference>
<feature type="repeat" description="WD" evidence="4">
    <location>
        <begin position="229"/>
        <end position="270"/>
    </location>
</feature>
<dbReference type="Proteomes" id="UP001150538">
    <property type="component" value="Unassembled WGS sequence"/>
</dbReference>
<dbReference type="GO" id="GO:0006406">
    <property type="term" value="P:mRNA export from nucleus"/>
    <property type="evidence" value="ECO:0007669"/>
    <property type="project" value="InterPro"/>
</dbReference>
<dbReference type="InterPro" id="IPR001680">
    <property type="entry name" value="WD40_rpt"/>
</dbReference>
<keyword evidence="2" id="KW-0677">Repeat</keyword>
<dbReference type="EMBL" id="JANBPU010000072">
    <property type="protein sequence ID" value="KAJ1917412.1"/>
    <property type="molecule type" value="Genomic_DNA"/>
</dbReference>
<comment type="similarity">
    <text evidence="3">Belongs to the THOC3 family.</text>
</comment>
<dbReference type="InterPro" id="IPR024977">
    <property type="entry name" value="Apc4-like_WD40_dom"/>
</dbReference>
<dbReference type="PROSITE" id="PS00678">
    <property type="entry name" value="WD_REPEATS_1"/>
    <property type="match status" value="1"/>
</dbReference>
<dbReference type="PROSITE" id="PS50294">
    <property type="entry name" value="WD_REPEATS_REGION"/>
    <property type="match status" value="2"/>
</dbReference>
<dbReference type="GO" id="GO:0000445">
    <property type="term" value="C:THO complex part of transcription export complex"/>
    <property type="evidence" value="ECO:0007669"/>
    <property type="project" value="TreeGrafter"/>
</dbReference>
<reference evidence="6" key="1">
    <citation type="submission" date="2022-07" db="EMBL/GenBank/DDBJ databases">
        <title>Phylogenomic reconstructions and comparative analyses of Kickxellomycotina fungi.</title>
        <authorList>
            <person name="Reynolds N.K."/>
            <person name="Stajich J.E."/>
            <person name="Barry K."/>
            <person name="Grigoriev I.V."/>
            <person name="Crous P."/>
            <person name="Smith M.E."/>
        </authorList>
    </citation>
    <scope>NUCLEOTIDE SEQUENCE</scope>
    <source>
        <strain evidence="6">NBRC 100468</strain>
    </source>
</reference>
<proteinExistence type="inferred from homology"/>
<organism evidence="6 7">
    <name type="scientific">Mycoemilia scoparia</name>
    <dbReference type="NCBI Taxonomy" id="417184"/>
    <lineage>
        <taxon>Eukaryota</taxon>
        <taxon>Fungi</taxon>
        <taxon>Fungi incertae sedis</taxon>
        <taxon>Zoopagomycota</taxon>
        <taxon>Kickxellomycotina</taxon>
        <taxon>Kickxellomycetes</taxon>
        <taxon>Kickxellales</taxon>
        <taxon>Kickxellaceae</taxon>
        <taxon>Mycoemilia</taxon>
    </lineage>
</organism>
<evidence type="ECO:0000256" key="3">
    <source>
        <dbReference type="ARBA" id="ARBA00046343"/>
    </source>
</evidence>